<dbReference type="EMBL" id="JAGSXJ010000011">
    <property type="protein sequence ID" value="KAH6687215.1"/>
    <property type="molecule type" value="Genomic_DNA"/>
</dbReference>
<comment type="catalytic activity">
    <reaction evidence="8">
        <text>L-seryl-[protein] + ATP = O-phospho-L-seryl-[protein] + ADP + H(+)</text>
        <dbReference type="Rhea" id="RHEA:17989"/>
        <dbReference type="Rhea" id="RHEA-COMP:9863"/>
        <dbReference type="Rhea" id="RHEA-COMP:11604"/>
        <dbReference type="ChEBI" id="CHEBI:15378"/>
        <dbReference type="ChEBI" id="CHEBI:29999"/>
        <dbReference type="ChEBI" id="CHEBI:30616"/>
        <dbReference type="ChEBI" id="CHEBI:83421"/>
        <dbReference type="ChEBI" id="CHEBI:456216"/>
        <dbReference type="EC" id="2.7.11.1"/>
    </reaction>
</comment>
<sequence length="397" mass="44606">MKSTSTTVKYGYIEDVEHLSDYRPGGYHPIHIGDRLEKRYSIVHKLGHGAFSTAWLAIDSRTSRYVAVKVGTADADRAEGDVLSQIGQRATGHASTENKPMLLPAVLDRFDLTGPNGIHPCLVTVPARCSVRDAKEASGNYSFPLDVSRSLAAQLVMAVSLVHNQGYAHGDLHLGNLLLQLPSSINDLPIDQLYAKYGEPEKEEVIRLDTQAPSTDPGVCSYAVPPVWLGMPSDEVTLSEAKLILSDFGTAFRPIDKSRFESYTPLVLRPPEAFFEPTTPLTLASDIWSLGCVIFELLAHRSLIDGILTPQDEITAQQVELQGIMPPEWWASWEKRREWYDEAGTPLSDASDVWSWERRFEQWVQNPRRKWDMETIDDDERDALLALLRHMLTWRPK</sequence>
<evidence type="ECO:0000259" key="10">
    <source>
        <dbReference type="PROSITE" id="PS50011"/>
    </source>
</evidence>
<dbReference type="GO" id="GO:0004674">
    <property type="term" value="F:protein serine/threonine kinase activity"/>
    <property type="evidence" value="ECO:0007669"/>
    <property type="project" value="UniProtKB-KW"/>
</dbReference>
<reference evidence="11" key="1">
    <citation type="journal article" date="2021" name="Nat. Commun.">
        <title>Genetic determinants of endophytism in the Arabidopsis root mycobiome.</title>
        <authorList>
            <person name="Mesny F."/>
            <person name="Miyauchi S."/>
            <person name="Thiergart T."/>
            <person name="Pickel B."/>
            <person name="Atanasova L."/>
            <person name="Karlsson M."/>
            <person name="Huettel B."/>
            <person name="Barry K.W."/>
            <person name="Haridas S."/>
            <person name="Chen C."/>
            <person name="Bauer D."/>
            <person name="Andreopoulos W."/>
            <person name="Pangilinan J."/>
            <person name="LaButti K."/>
            <person name="Riley R."/>
            <person name="Lipzen A."/>
            <person name="Clum A."/>
            <person name="Drula E."/>
            <person name="Henrissat B."/>
            <person name="Kohler A."/>
            <person name="Grigoriev I.V."/>
            <person name="Martin F.M."/>
            <person name="Hacquard S."/>
        </authorList>
    </citation>
    <scope>NUCLEOTIDE SEQUENCE</scope>
    <source>
        <strain evidence="11">MPI-SDFR-AT-0117</strain>
    </source>
</reference>
<keyword evidence="3" id="KW-0808">Transferase</keyword>
<comment type="catalytic activity">
    <reaction evidence="7">
        <text>L-threonyl-[protein] + ATP = O-phospho-L-threonyl-[protein] + ADP + H(+)</text>
        <dbReference type="Rhea" id="RHEA:46608"/>
        <dbReference type="Rhea" id="RHEA-COMP:11060"/>
        <dbReference type="Rhea" id="RHEA-COMP:11605"/>
        <dbReference type="ChEBI" id="CHEBI:15378"/>
        <dbReference type="ChEBI" id="CHEBI:30013"/>
        <dbReference type="ChEBI" id="CHEBI:30616"/>
        <dbReference type="ChEBI" id="CHEBI:61977"/>
        <dbReference type="ChEBI" id="CHEBI:456216"/>
        <dbReference type="EC" id="2.7.11.1"/>
    </reaction>
</comment>
<keyword evidence="2" id="KW-0723">Serine/threonine-protein kinase</keyword>
<evidence type="ECO:0000256" key="3">
    <source>
        <dbReference type="ARBA" id="ARBA00022679"/>
    </source>
</evidence>
<dbReference type="InterPro" id="IPR000719">
    <property type="entry name" value="Prot_kinase_dom"/>
</dbReference>
<keyword evidence="6 9" id="KW-0067">ATP-binding</keyword>
<dbReference type="GO" id="GO:0050684">
    <property type="term" value="P:regulation of mRNA processing"/>
    <property type="evidence" value="ECO:0007669"/>
    <property type="project" value="TreeGrafter"/>
</dbReference>
<dbReference type="SUPFAM" id="SSF56112">
    <property type="entry name" value="Protein kinase-like (PK-like)"/>
    <property type="match status" value="1"/>
</dbReference>
<keyword evidence="5 11" id="KW-0418">Kinase</keyword>
<dbReference type="SMART" id="SM00220">
    <property type="entry name" value="S_TKc"/>
    <property type="match status" value="1"/>
</dbReference>
<dbReference type="InterPro" id="IPR017441">
    <property type="entry name" value="Protein_kinase_ATP_BS"/>
</dbReference>
<feature type="domain" description="Protein kinase" evidence="10">
    <location>
        <begin position="40"/>
        <end position="397"/>
    </location>
</feature>
<evidence type="ECO:0000256" key="9">
    <source>
        <dbReference type="PROSITE-ProRule" id="PRU10141"/>
    </source>
</evidence>
<evidence type="ECO:0000256" key="2">
    <source>
        <dbReference type="ARBA" id="ARBA00022527"/>
    </source>
</evidence>
<dbReference type="EC" id="2.7.11.1" evidence="1"/>
<evidence type="ECO:0000256" key="7">
    <source>
        <dbReference type="ARBA" id="ARBA00047899"/>
    </source>
</evidence>
<dbReference type="Proteomes" id="UP000770015">
    <property type="component" value="Unassembled WGS sequence"/>
</dbReference>
<gene>
    <name evidence="11" type="ORF">F5X68DRAFT_231693</name>
</gene>
<dbReference type="AlphaFoldDB" id="A0A9P8VB04"/>
<feature type="binding site" evidence="9">
    <location>
        <position position="69"/>
    </location>
    <ligand>
        <name>ATP</name>
        <dbReference type="ChEBI" id="CHEBI:30616"/>
    </ligand>
</feature>
<evidence type="ECO:0000256" key="8">
    <source>
        <dbReference type="ARBA" id="ARBA00048679"/>
    </source>
</evidence>
<evidence type="ECO:0000256" key="6">
    <source>
        <dbReference type="ARBA" id="ARBA00022840"/>
    </source>
</evidence>
<dbReference type="InterPro" id="IPR051334">
    <property type="entry name" value="SRPK"/>
</dbReference>
<dbReference type="Gene3D" id="1.10.510.10">
    <property type="entry name" value="Transferase(Phosphotransferase) domain 1"/>
    <property type="match status" value="1"/>
</dbReference>
<organism evidence="11 12">
    <name type="scientific">Plectosphaerella plurivora</name>
    <dbReference type="NCBI Taxonomy" id="936078"/>
    <lineage>
        <taxon>Eukaryota</taxon>
        <taxon>Fungi</taxon>
        <taxon>Dikarya</taxon>
        <taxon>Ascomycota</taxon>
        <taxon>Pezizomycotina</taxon>
        <taxon>Sordariomycetes</taxon>
        <taxon>Hypocreomycetidae</taxon>
        <taxon>Glomerellales</taxon>
        <taxon>Plectosphaerellaceae</taxon>
        <taxon>Plectosphaerella</taxon>
    </lineage>
</organism>
<dbReference type="PROSITE" id="PS50011">
    <property type="entry name" value="PROTEIN_KINASE_DOM"/>
    <property type="match status" value="1"/>
</dbReference>
<evidence type="ECO:0000313" key="11">
    <source>
        <dbReference type="EMBL" id="KAH6687215.1"/>
    </source>
</evidence>
<dbReference type="Gene3D" id="3.30.200.20">
    <property type="entry name" value="Phosphorylase Kinase, domain 1"/>
    <property type="match status" value="1"/>
</dbReference>
<evidence type="ECO:0000256" key="5">
    <source>
        <dbReference type="ARBA" id="ARBA00022777"/>
    </source>
</evidence>
<dbReference type="PANTHER" id="PTHR47634:SF9">
    <property type="entry name" value="PROTEIN KINASE DOMAIN-CONTAINING PROTEIN-RELATED"/>
    <property type="match status" value="1"/>
</dbReference>
<accession>A0A9P8VB04</accession>
<comment type="caution">
    <text evidence="11">The sequence shown here is derived from an EMBL/GenBank/DDBJ whole genome shotgun (WGS) entry which is preliminary data.</text>
</comment>
<dbReference type="OrthoDB" id="5979581at2759"/>
<dbReference type="GO" id="GO:0005524">
    <property type="term" value="F:ATP binding"/>
    <property type="evidence" value="ECO:0007669"/>
    <property type="project" value="UniProtKB-UniRule"/>
</dbReference>
<evidence type="ECO:0000256" key="4">
    <source>
        <dbReference type="ARBA" id="ARBA00022741"/>
    </source>
</evidence>
<evidence type="ECO:0000256" key="1">
    <source>
        <dbReference type="ARBA" id="ARBA00012513"/>
    </source>
</evidence>
<name>A0A9P8VB04_9PEZI</name>
<keyword evidence="12" id="KW-1185">Reference proteome</keyword>
<proteinExistence type="predicted"/>
<dbReference type="GO" id="GO:0005737">
    <property type="term" value="C:cytoplasm"/>
    <property type="evidence" value="ECO:0007669"/>
    <property type="project" value="TreeGrafter"/>
</dbReference>
<keyword evidence="4 9" id="KW-0547">Nucleotide-binding</keyword>
<dbReference type="InterPro" id="IPR011009">
    <property type="entry name" value="Kinase-like_dom_sf"/>
</dbReference>
<dbReference type="PROSITE" id="PS00107">
    <property type="entry name" value="PROTEIN_KINASE_ATP"/>
    <property type="match status" value="1"/>
</dbReference>
<dbReference type="GO" id="GO:0005634">
    <property type="term" value="C:nucleus"/>
    <property type="evidence" value="ECO:0007669"/>
    <property type="project" value="TreeGrafter"/>
</dbReference>
<dbReference type="PANTHER" id="PTHR47634">
    <property type="entry name" value="PROTEIN KINASE DOMAIN-CONTAINING PROTEIN-RELATED"/>
    <property type="match status" value="1"/>
</dbReference>
<protein>
    <recommendedName>
        <fullName evidence="1">non-specific serine/threonine protein kinase</fullName>
        <ecNumber evidence="1">2.7.11.1</ecNumber>
    </recommendedName>
</protein>
<dbReference type="GO" id="GO:0000245">
    <property type="term" value="P:spliceosomal complex assembly"/>
    <property type="evidence" value="ECO:0007669"/>
    <property type="project" value="TreeGrafter"/>
</dbReference>
<evidence type="ECO:0000313" key="12">
    <source>
        <dbReference type="Proteomes" id="UP000770015"/>
    </source>
</evidence>